<proteinExistence type="predicted"/>
<name>A0ABY3WDK3_9MICC</name>
<dbReference type="Pfam" id="PF01636">
    <property type="entry name" value="APH"/>
    <property type="match status" value="1"/>
</dbReference>
<sequence length="267" mass="28996">MNDGEVLAGGVANAGSIIRIGDEVRRPASAQTELVFSLLEHVRSKGFTGVPEPLGRDAQGRERLRFIPGEVAIPPFPRWSLSPGLLASVARLLRAFHDAVADFVPPANARWNTELAHPAGGQIIGHNDACVENVIVRGGRAAALIDFEFAAPTHPLHDLAVLARHWVPLETPEDAARDGRSGLDVAARFRIVADVYGIPFGAKREEFLDHVVAGIHRSGPFVLARIARGEQAFIDMWERSGGHDRIARRIAWIDSIRSELSMALNTA</sequence>
<evidence type="ECO:0000259" key="1">
    <source>
        <dbReference type="Pfam" id="PF01636"/>
    </source>
</evidence>
<dbReference type="Gene3D" id="3.90.1200.10">
    <property type="match status" value="1"/>
</dbReference>
<dbReference type="Proteomes" id="UP000829069">
    <property type="component" value="Chromosome"/>
</dbReference>
<protein>
    <submittedName>
        <fullName evidence="2">Phosphotransferase</fullName>
    </submittedName>
</protein>
<gene>
    <name evidence="2" type="ORF">MNQ99_18030</name>
</gene>
<feature type="domain" description="Aminoglycoside phosphotransferase" evidence="1">
    <location>
        <begin position="115"/>
        <end position="182"/>
    </location>
</feature>
<dbReference type="RefSeq" id="WP_241913956.1">
    <property type="nucleotide sequence ID" value="NZ_CP093326.1"/>
</dbReference>
<evidence type="ECO:0000313" key="2">
    <source>
        <dbReference type="EMBL" id="UNK45784.1"/>
    </source>
</evidence>
<organism evidence="2 3">
    <name type="scientific">Arthrobacter sulfonylureivorans</name>
    <dbReference type="NCBI Taxonomy" id="2486855"/>
    <lineage>
        <taxon>Bacteria</taxon>
        <taxon>Bacillati</taxon>
        <taxon>Actinomycetota</taxon>
        <taxon>Actinomycetes</taxon>
        <taxon>Micrococcales</taxon>
        <taxon>Micrococcaceae</taxon>
        <taxon>Arthrobacter</taxon>
    </lineage>
</organism>
<dbReference type="InterPro" id="IPR002575">
    <property type="entry name" value="Aminoglycoside_PTrfase"/>
</dbReference>
<accession>A0ABY3WDK3</accession>
<evidence type="ECO:0000313" key="3">
    <source>
        <dbReference type="Proteomes" id="UP000829069"/>
    </source>
</evidence>
<dbReference type="SUPFAM" id="SSF56112">
    <property type="entry name" value="Protein kinase-like (PK-like)"/>
    <property type="match status" value="1"/>
</dbReference>
<dbReference type="InterPro" id="IPR011009">
    <property type="entry name" value="Kinase-like_dom_sf"/>
</dbReference>
<keyword evidence="3" id="KW-1185">Reference proteome</keyword>
<reference evidence="2 3" key="1">
    <citation type="submission" date="2022-03" db="EMBL/GenBank/DDBJ databases">
        <title>Isotopic signatures of nitrous oxide derived from detoxification processes.</title>
        <authorList>
            <person name="Behrendt U."/>
            <person name="Buchen C."/>
            <person name="Well R."/>
            <person name="Ulrich A."/>
            <person name="Rohe L."/>
            <person name="Kolb S."/>
            <person name="Schloter M."/>
            <person name="Horn M.A."/>
            <person name="Augustin J."/>
        </authorList>
    </citation>
    <scope>NUCLEOTIDE SEQUENCE [LARGE SCALE GENOMIC DNA]</scope>
    <source>
        <strain evidence="2 3">S4-C24</strain>
    </source>
</reference>
<dbReference type="EMBL" id="CP093326">
    <property type="protein sequence ID" value="UNK45784.1"/>
    <property type="molecule type" value="Genomic_DNA"/>
</dbReference>